<dbReference type="EMBL" id="CM044703">
    <property type="protein sequence ID" value="KAI5671558.1"/>
    <property type="molecule type" value="Genomic_DNA"/>
</dbReference>
<accession>A0ACC0BG51</accession>
<keyword evidence="2" id="KW-1185">Reference proteome</keyword>
<comment type="caution">
    <text evidence="1">The sequence shown here is derived from an EMBL/GenBank/DDBJ whole genome shotgun (WGS) entry which is preliminary data.</text>
</comment>
<gene>
    <name evidence="1" type="ORF">M9H77_11922</name>
</gene>
<dbReference type="Proteomes" id="UP001060085">
    <property type="component" value="Linkage Group LG03"/>
</dbReference>
<name>A0ACC0BG51_CATRO</name>
<sequence length="91" mass="10205">MVEAMYRHVSDESPIVKRLCLKGLVQYTTQILGVILALLDDSDESVQLTAVSCLLMVLEPSCNDVVKLILLNLSIRLRNLQMNTDLLNSFL</sequence>
<reference evidence="2" key="1">
    <citation type="journal article" date="2023" name="Nat. Plants">
        <title>Single-cell RNA sequencing provides a high-resolution roadmap for understanding the multicellular compartmentation of specialized metabolism.</title>
        <authorList>
            <person name="Sun S."/>
            <person name="Shen X."/>
            <person name="Li Y."/>
            <person name="Li Y."/>
            <person name="Wang S."/>
            <person name="Li R."/>
            <person name="Zhang H."/>
            <person name="Shen G."/>
            <person name="Guo B."/>
            <person name="Wei J."/>
            <person name="Xu J."/>
            <person name="St-Pierre B."/>
            <person name="Chen S."/>
            <person name="Sun C."/>
        </authorList>
    </citation>
    <scope>NUCLEOTIDE SEQUENCE [LARGE SCALE GENOMIC DNA]</scope>
</reference>
<organism evidence="1 2">
    <name type="scientific">Catharanthus roseus</name>
    <name type="common">Madagascar periwinkle</name>
    <name type="synonym">Vinca rosea</name>
    <dbReference type="NCBI Taxonomy" id="4058"/>
    <lineage>
        <taxon>Eukaryota</taxon>
        <taxon>Viridiplantae</taxon>
        <taxon>Streptophyta</taxon>
        <taxon>Embryophyta</taxon>
        <taxon>Tracheophyta</taxon>
        <taxon>Spermatophyta</taxon>
        <taxon>Magnoliopsida</taxon>
        <taxon>eudicotyledons</taxon>
        <taxon>Gunneridae</taxon>
        <taxon>Pentapetalae</taxon>
        <taxon>asterids</taxon>
        <taxon>lamiids</taxon>
        <taxon>Gentianales</taxon>
        <taxon>Apocynaceae</taxon>
        <taxon>Rauvolfioideae</taxon>
        <taxon>Vinceae</taxon>
        <taxon>Catharanthinae</taxon>
        <taxon>Catharanthus</taxon>
    </lineage>
</organism>
<proteinExistence type="predicted"/>
<protein>
    <submittedName>
        <fullName evidence="1">Uncharacterized protein</fullName>
    </submittedName>
</protein>
<evidence type="ECO:0000313" key="1">
    <source>
        <dbReference type="EMBL" id="KAI5671558.1"/>
    </source>
</evidence>
<evidence type="ECO:0000313" key="2">
    <source>
        <dbReference type="Proteomes" id="UP001060085"/>
    </source>
</evidence>